<reference evidence="14 15" key="1">
    <citation type="submission" date="2022-03" db="EMBL/GenBank/DDBJ databases">
        <title>Luteimonas soily sp. nov., a novel bacterium isolated from the soil.</title>
        <authorList>
            <person name="Zhang X."/>
        </authorList>
    </citation>
    <scope>NUCLEOTIDE SEQUENCE [LARGE SCALE GENOMIC DNA]</scope>
    <source>
        <strain evidence="14 15">50</strain>
    </source>
</reference>
<dbReference type="InterPro" id="IPR021029">
    <property type="entry name" value="DNA_pol_III_tau_dom-5"/>
</dbReference>
<gene>
    <name evidence="11 14" type="primary">dnaX</name>
    <name evidence="14" type="ORF">MQC88_09200</name>
</gene>
<dbReference type="PANTHER" id="PTHR11669:SF0">
    <property type="entry name" value="PROTEIN STICHEL-LIKE 2"/>
    <property type="match status" value="1"/>
</dbReference>
<evidence type="ECO:0000256" key="6">
    <source>
        <dbReference type="ARBA" id="ARBA00022741"/>
    </source>
</evidence>
<evidence type="ECO:0000256" key="3">
    <source>
        <dbReference type="ARBA" id="ARBA00022695"/>
    </source>
</evidence>
<dbReference type="Proteomes" id="UP001165423">
    <property type="component" value="Unassembled WGS sequence"/>
</dbReference>
<dbReference type="CDD" id="cd00009">
    <property type="entry name" value="AAA"/>
    <property type="match status" value="1"/>
</dbReference>
<proteinExistence type="inferred from homology"/>
<keyword evidence="8 11" id="KW-0067">ATP-binding</keyword>
<evidence type="ECO:0000256" key="4">
    <source>
        <dbReference type="ARBA" id="ARBA00022705"/>
    </source>
</evidence>
<evidence type="ECO:0000313" key="15">
    <source>
        <dbReference type="Proteomes" id="UP001165423"/>
    </source>
</evidence>
<dbReference type="PANTHER" id="PTHR11669">
    <property type="entry name" value="REPLICATION FACTOR C / DNA POLYMERASE III GAMMA-TAU SUBUNIT"/>
    <property type="match status" value="1"/>
</dbReference>
<dbReference type="SUPFAM" id="SSF52540">
    <property type="entry name" value="P-loop containing nucleoside triphosphate hydrolases"/>
    <property type="match status" value="1"/>
</dbReference>
<comment type="similarity">
    <text evidence="1 11">Belongs to the DnaX/STICHEL family.</text>
</comment>
<evidence type="ECO:0000256" key="5">
    <source>
        <dbReference type="ARBA" id="ARBA00022723"/>
    </source>
</evidence>
<dbReference type="InterPro" id="IPR022754">
    <property type="entry name" value="DNA_pol_III_gamma-3"/>
</dbReference>
<dbReference type="RefSeq" id="WP_243321272.1">
    <property type="nucleotide sequence ID" value="NZ_JALGCL010000002.1"/>
</dbReference>
<sequence length="575" mass="60260">MSYLVLARKWRPRRFSELVGQEHVVRALTNALDSGRVHHAFLFSGTRGVGKTTIARIFAKSLNCERGTSAEPCGECETCKAIDAGRFIDLLEIDAASNTGVDDVRELIDNAQYMPSRGRVKVYLIDEVHMLSKNAFNALLKTLEEPPGHVKFLLATTDPQKLPVTVLSRCLQFNLKRLDEDQIAGQITMILQAEGIAADAGAIRQLAKGADGSLRDGLSLLDQAIAYTGASSGGAGLDAAAVASMLGSVDRTRVDGLLQALADGDGGALLGEVATLAGFSPDWDGVLDALADALHRVQVRQLVPGVEIEGDGVDIDGLAAKLRPELVQLWYQMALGARRDLALAPGPRAGFEMAVLRMLAFRPAEAGVQATSAGGGAAPRVSGAAAAKAALAETTPARSARVTPVPAPAPAVATSPARPPRIAEPLPPPPPPPPPPQAAMGTPPAVVLDADRWLQLVAASDLKGPARELAAHAAFLDYEAGVLRLALSPADELLKSPGSINALVQALAPALGAPPQVRFEAAAAGGETLHQRSERERDARQAAAETAFLADPGVQQLIRQHGAQVVPDSIRPFDE</sequence>
<dbReference type="InterPro" id="IPR001270">
    <property type="entry name" value="ClpA/B"/>
</dbReference>
<accession>A0ABT0A579</accession>
<feature type="region of interest" description="Disordered" evidence="12">
    <location>
        <begin position="395"/>
        <end position="443"/>
    </location>
</feature>
<keyword evidence="4 11" id="KW-0235">DNA replication</keyword>
<dbReference type="EC" id="2.7.7.7" evidence="11"/>
<dbReference type="InterPro" id="IPR008921">
    <property type="entry name" value="DNA_pol3_clamp-load_cplx_C"/>
</dbReference>
<feature type="compositionally biased region" description="Low complexity" evidence="12">
    <location>
        <begin position="395"/>
        <end position="416"/>
    </location>
</feature>
<evidence type="ECO:0000256" key="10">
    <source>
        <dbReference type="ARBA" id="ARBA00049244"/>
    </source>
</evidence>
<dbReference type="Gene3D" id="3.30.300.150">
    <property type="entry name" value="DNA polymerase III, tau subunit, domain V"/>
    <property type="match status" value="1"/>
</dbReference>
<evidence type="ECO:0000256" key="7">
    <source>
        <dbReference type="ARBA" id="ARBA00022833"/>
    </source>
</evidence>
<dbReference type="InterPro" id="IPR012763">
    <property type="entry name" value="DNA_pol_III_sug/sutau_N"/>
</dbReference>
<keyword evidence="2 11" id="KW-0808">Transferase</keyword>
<evidence type="ECO:0000256" key="9">
    <source>
        <dbReference type="ARBA" id="ARBA00022932"/>
    </source>
</evidence>
<protein>
    <recommendedName>
        <fullName evidence="11">DNA polymerase III subunit gamma/tau</fullName>
        <ecNumber evidence="11">2.7.7.7</ecNumber>
    </recommendedName>
</protein>
<dbReference type="SMART" id="SM00382">
    <property type="entry name" value="AAA"/>
    <property type="match status" value="1"/>
</dbReference>
<dbReference type="PRINTS" id="PR00300">
    <property type="entry name" value="CLPPROTEASEA"/>
</dbReference>
<evidence type="ECO:0000256" key="12">
    <source>
        <dbReference type="SAM" id="MobiDB-lite"/>
    </source>
</evidence>
<keyword evidence="15" id="KW-1185">Reference proteome</keyword>
<dbReference type="NCBIfam" id="NF005942">
    <property type="entry name" value="PRK07994.1"/>
    <property type="match status" value="1"/>
</dbReference>
<dbReference type="EMBL" id="JALGCL010000002">
    <property type="protein sequence ID" value="MCJ0826122.1"/>
    <property type="molecule type" value="Genomic_DNA"/>
</dbReference>
<dbReference type="CDD" id="cd18137">
    <property type="entry name" value="HLD_clamp_pol_III_gamma_tau"/>
    <property type="match status" value="1"/>
</dbReference>
<keyword evidence="6 11" id="KW-0547">Nucleotide-binding</keyword>
<organism evidence="14 15">
    <name type="scientific">Cognatiluteimonas sedimenti</name>
    <dbReference type="NCBI Taxonomy" id="2927791"/>
    <lineage>
        <taxon>Bacteria</taxon>
        <taxon>Pseudomonadati</taxon>
        <taxon>Pseudomonadota</taxon>
        <taxon>Gammaproteobacteria</taxon>
        <taxon>Lysobacterales</taxon>
        <taxon>Lysobacteraceae</taxon>
        <taxon>Cognatiluteimonas</taxon>
    </lineage>
</organism>
<dbReference type="InterPro" id="IPR038249">
    <property type="entry name" value="PolIII_tau_V_sf"/>
</dbReference>
<comment type="catalytic activity">
    <reaction evidence="10 11">
        <text>DNA(n) + a 2'-deoxyribonucleoside 5'-triphosphate = DNA(n+1) + diphosphate</text>
        <dbReference type="Rhea" id="RHEA:22508"/>
        <dbReference type="Rhea" id="RHEA-COMP:17339"/>
        <dbReference type="Rhea" id="RHEA-COMP:17340"/>
        <dbReference type="ChEBI" id="CHEBI:33019"/>
        <dbReference type="ChEBI" id="CHEBI:61560"/>
        <dbReference type="ChEBI" id="CHEBI:173112"/>
        <dbReference type="EC" id="2.7.7.7"/>
    </reaction>
</comment>
<keyword evidence="3 11" id="KW-0548">Nucleotidyltransferase</keyword>
<dbReference type="NCBIfam" id="TIGR02397">
    <property type="entry name" value="dnaX_nterm"/>
    <property type="match status" value="1"/>
</dbReference>
<comment type="subunit">
    <text evidence="11">DNA polymerase III contains a core (composed of alpha, epsilon and theta chains) that associates with a tau subunit. This core dimerizes to form the POLIII' complex. PolIII' associates with the gamma complex (composed of gamma, delta, delta', psi and chi chains) and with the beta chain to form the complete DNA polymerase III complex.</text>
</comment>
<dbReference type="GO" id="GO:0003887">
    <property type="term" value="F:DNA-directed DNA polymerase activity"/>
    <property type="evidence" value="ECO:0007669"/>
    <property type="project" value="UniProtKB-EC"/>
</dbReference>
<dbReference type="Pfam" id="PF13177">
    <property type="entry name" value="DNA_pol3_delta2"/>
    <property type="match status" value="1"/>
</dbReference>
<name>A0ABT0A579_9GAMM</name>
<dbReference type="Gene3D" id="1.10.8.60">
    <property type="match status" value="1"/>
</dbReference>
<dbReference type="Pfam" id="PF12169">
    <property type="entry name" value="DNA_pol3_gamma3"/>
    <property type="match status" value="1"/>
</dbReference>
<evidence type="ECO:0000256" key="11">
    <source>
        <dbReference type="RuleBase" id="RU364063"/>
    </source>
</evidence>
<evidence type="ECO:0000259" key="13">
    <source>
        <dbReference type="SMART" id="SM00382"/>
    </source>
</evidence>
<evidence type="ECO:0000313" key="14">
    <source>
        <dbReference type="EMBL" id="MCJ0826122.1"/>
    </source>
</evidence>
<keyword evidence="5" id="KW-0479">Metal-binding</keyword>
<keyword evidence="7" id="KW-0862">Zinc</keyword>
<comment type="function">
    <text evidence="11">DNA polymerase III is a complex, multichain enzyme responsible for most of the replicative synthesis in bacteria. This DNA polymerase also exhibits 3' to 5' exonuclease activity.</text>
</comment>
<dbReference type="InterPro" id="IPR050238">
    <property type="entry name" value="DNA_Rep/Repair_Clamp_Loader"/>
</dbReference>
<feature type="compositionally biased region" description="Pro residues" evidence="12">
    <location>
        <begin position="425"/>
        <end position="437"/>
    </location>
</feature>
<keyword evidence="9 11" id="KW-0239">DNA-directed DNA polymerase</keyword>
<dbReference type="SUPFAM" id="SSF48019">
    <property type="entry name" value="post-AAA+ oligomerization domain-like"/>
    <property type="match status" value="1"/>
</dbReference>
<dbReference type="Gene3D" id="1.20.272.10">
    <property type="match status" value="1"/>
</dbReference>
<evidence type="ECO:0000256" key="2">
    <source>
        <dbReference type="ARBA" id="ARBA00022679"/>
    </source>
</evidence>
<dbReference type="InterPro" id="IPR045085">
    <property type="entry name" value="HLD_clamp_pol_III_gamma_tau"/>
</dbReference>
<feature type="domain" description="AAA+ ATPase" evidence="13">
    <location>
        <begin position="37"/>
        <end position="188"/>
    </location>
</feature>
<dbReference type="Pfam" id="PF12170">
    <property type="entry name" value="DNA_pol3_tau_5"/>
    <property type="match status" value="1"/>
</dbReference>
<dbReference type="InterPro" id="IPR003593">
    <property type="entry name" value="AAA+_ATPase"/>
</dbReference>
<comment type="caution">
    <text evidence="14">The sequence shown here is derived from an EMBL/GenBank/DDBJ whole genome shotgun (WGS) entry which is preliminary data.</text>
</comment>
<dbReference type="Pfam" id="PF22608">
    <property type="entry name" value="DNAX_ATPase_lid"/>
    <property type="match status" value="1"/>
</dbReference>
<evidence type="ECO:0000256" key="1">
    <source>
        <dbReference type="ARBA" id="ARBA00006360"/>
    </source>
</evidence>
<dbReference type="Gene3D" id="3.40.50.300">
    <property type="entry name" value="P-loop containing nucleotide triphosphate hydrolases"/>
    <property type="match status" value="1"/>
</dbReference>
<dbReference type="InterPro" id="IPR027417">
    <property type="entry name" value="P-loop_NTPase"/>
</dbReference>
<evidence type="ECO:0000256" key="8">
    <source>
        <dbReference type="ARBA" id="ARBA00022840"/>
    </source>
</evidence>